<sequence>VAKKMKFNVFTSFRDRQITKKITRNKGKYRLLKSRNIANNSIKNIPGYDCFVSEKKLGSLAVRKFLNSKGAVLIPNLTYFPRACFMPKNAICDGSVAIARPKDGVKVTKGMLAYYSTPEFTEFYKIARNRSTRTMNIDANSIFFFGKLIGAMRHAKNYNTFHNSGSSLSVFCRH</sequence>
<accession>A0A381Z518</accession>
<proteinExistence type="predicted"/>
<dbReference type="GO" id="GO:0003677">
    <property type="term" value="F:DNA binding"/>
    <property type="evidence" value="ECO:0007669"/>
    <property type="project" value="UniProtKB-KW"/>
</dbReference>
<dbReference type="InterPro" id="IPR044946">
    <property type="entry name" value="Restrct_endonuc_typeI_TRD_sf"/>
</dbReference>
<dbReference type="SUPFAM" id="SSF116734">
    <property type="entry name" value="DNA methylase specificity domain"/>
    <property type="match status" value="1"/>
</dbReference>
<evidence type="ECO:0000256" key="1">
    <source>
        <dbReference type="ARBA" id="ARBA00022747"/>
    </source>
</evidence>
<reference evidence="3" key="1">
    <citation type="submission" date="2018-05" db="EMBL/GenBank/DDBJ databases">
        <authorList>
            <person name="Lanie J.A."/>
            <person name="Ng W.-L."/>
            <person name="Kazmierczak K.M."/>
            <person name="Andrzejewski T.M."/>
            <person name="Davidsen T.M."/>
            <person name="Wayne K.J."/>
            <person name="Tettelin H."/>
            <person name="Glass J.I."/>
            <person name="Rusch D."/>
            <person name="Podicherti R."/>
            <person name="Tsui H.-C.T."/>
            <person name="Winkler M.E."/>
        </authorList>
    </citation>
    <scope>NUCLEOTIDE SEQUENCE</scope>
</reference>
<feature type="non-terminal residue" evidence="3">
    <location>
        <position position="1"/>
    </location>
</feature>
<keyword evidence="2" id="KW-0238">DNA-binding</keyword>
<gene>
    <name evidence="3" type="ORF">METZ01_LOCUS136826</name>
</gene>
<keyword evidence="1" id="KW-0680">Restriction system</keyword>
<dbReference type="EMBL" id="UINC01019863">
    <property type="protein sequence ID" value="SVA83972.1"/>
    <property type="molecule type" value="Genomic_DNA"/>
</dbReference>
<evidence type="ECO:0000313" key="3">
    <source>
        <dbReference type="EMBL" id="SVA83972.1"/>
    </source>
</evidence>
<dbReference type="AlphaFoldDB" id="A0A381Z518"/>
<dbReference type="GO" id="GO:0009307">
    <property type="term" value="P:DNA restriction-modification system"/>
    <property type="evidence" value="ECO:0007669"/>
    <property type="project" value="UniProtKB-KW"/>
</dbReference>
<dbReference type="Gene3D" id="3.90.220.20">
    <property type="entry name" value="DNA methylase specificity domains"/>
    <property type="match status" value="1"/>
</dbReference>
<protein>
    <submittedName>
        <fullName evidence="3">Uncharacterized protein</fullName>
    </submittedName>
</protein>
<name>A0A381Z518_9ZZZZ</name>
<organism evidence="3">
    <name type="scientific">marine metagenome</name>
    <dbReference type="NCBI Taxonomy" id="408172"/>
    <lineage>
        <taxon>unclassified sequences</taxon>
        <taxon>metagenomes</taxon>
        <taxon>ecological metagenomes</taxon>
    </lineage>
</organism>
<evidence type="ECO:0000256" key="2">
    <source>
        <dbReference type="ARBA" id="ARBA00023125"/>
    </source>
</evidence>